<feature type="domain" description="DUF402" evidence="2">
    <location>
        <begin position="136"/>
        <end position="251"/>
    </location>
</feature>
<feature type="compositionally biased region" description="Low complexity" evidence="1">
    <location>
        <begin position="1"/>
        <end position="33"/>
    </location>
</feature>
<evidence type="ECO:0000313" key="3">
    <source>
        <dbReference type="EMBL" id="MCM0619060.1"/>
    </source>
</evidence>
<dbReference type="SUPFAM" id="SSF159234">
    <property type="entry name" value="FomD-like"/>
    <property type="match status" value="1"/>
</dbReference>
<evidence type="ECO:0000313" key="4">
    <source>
        <dbReference type="Proteomes" id="UP001139485"/>
    </source>
</evidence>
<evidence type="ECO:0000259" key="2">
    <source>
        <dbReference type="Pfam" id="PF04167"/>
    </source>
</evidence>
<name>A0A9X2IEX1_9ACTN</name>
<dbReference type="AlphaFoldDB" id="A0A9X2IEX1"/>
<reference evidence="3" key="1">
    <citation type="submission" date="2022-05" db="EMBL/GenBank/DDBJ databases">
        <authorList>
            <person name="Tuo L."/>
        </authorList>
    </citation>
    <scope>NUCLEOTIDE SEQUENCE</scope>
    <source>
        <strain evidence="3">BSK12Z-4</strain>
    </source>
</reference>
<proteinExistence type="predicted"/>
<organism evidence="3 4">
    <name type="scientific">Nocardioides bruguierae</name>
    <dbReference type="NCBI Taxonomy" id="2945102"/>
    <lineage>
        <taxon>Bacteria</taxon>
        <taxon>Bacillati</taxon>
        <taxon>Actinomycetota</taxon>
        <taxon>Actinomycetes</taxon>
        <taxon>Propionibacteriales</taxon>
        <taxon>Nocardioidaceae</taxon>
        <taxon>Nocardioides</taxon>
    </lineage>
</organism>
<keyword evidence="4" id="KW-1185">Reference proteome</keyword>
<dbReference type="Gene3D" id="2.40.380.10">
    <property type="entry name" value="FomD-like"/>
    <property type="match status" value="1"/>
</dbReference>
<gene>
    <name evidence="3" type="ORF">M8330_01975</name>
</gene>
<dbReference type="InterPro" id="IPR007295">
    <property type="entry name" value="DUF402"/>
</dbReference>
<accession>A0A9X2IEX1</accession>
<protein>
    <submittedName>
        <fullName evidence="3">DUF402 domain-containing protein</fullName>
    </submittedName>
</protein>
<evidence type="ECO:0000256" key="1">
    <source>
        <dbReference type="SAM" id="MobiDB-lite"/>
    </source>
</evidence>
<dbReference type="EMBL" id="JAMOIL010000001">
    <property type="protein sequence ID" value="MCM0619060.1"/>
    <property type="molecule type" value="Genomic_DNA"/>
</dbReference>
<dbReference type="InterPro" id="IPR035930">
    <property type="entry name" value="FomD-like_sf"/>
</dbReference>
<dbReference type="Pfam" id="PF04167">
    <property type="entry name" value="DUF402"/>
    <property type="match status" value="1"/>
</dbReference>
<dbReference type="RefSeq" id="WP_250825961.1">
    <property type="nucleotide sequence ID" value="NZ_JAMOIL010000001.1"/>
</dbReference>
<feature type="region of interest" description="Disordered" evidence="1">
    <location>
        <begin position="1"/>
        <end position="77"/>
    </location>
</feature>
<sequence length="306" mass="32961">MTSDHTSTSSTATSSTATSSTATTSTATTTSASGGSMVLLDGPAPATPAPPASVLASFHDPHPGHGGADDPLVAHGESRPWEPGTVIAWWYGQGCALLRVVADDADGLVAWMPTGSESLYRLPVDGTGLRDRGLVERFMVERRPAVRPWQGRGVLRVLPRGKPWSVWYFTESDAPDGFAGHYVNLEAPHLRPVDGSARTHSRDLVLDLWLDGDGLWLKDADELEATVPAGHFTAAQADAVRALGDQARRELLEPRAWPLADPAWEAWRAAERLPAAWQEPLRFDDPAVRQGLDEVTLRVADAARGW</sequence>
<dbReference type="Proteomes" id="UP001139485">
    <property type="component" value="Unassembled WGS sequence"/>
</dbReference>
<comment type="caution">
    <text evidence="3">The sequence shown here is derived from an EMBL/GenBank/DDBJ whole genome shotgun (WGS) entry which is preliminary data.</text>
</comment>